<evidence type="ECO:0000256" key="5">
    <source>
        <dbReference type="ARBA" id="ARBA00022989"/>
    </source>
</evidence>
<reference evidence="10" key="1">
    <citation type="submission" date="2019-11" db="EMBL/GenBank/DDBJ databases">
        <title>Isolation and characterization of a novel species in the genus Sulfuriferula.</title>
        <authorList>
            <person name="Mochizuki J."/>
            <person name="Kojima H."/>
            <person name="Fukui M."/>
        </authorList>
    </citation>
    <scope>NUCLEOTIDE SEQUENCE [LARGE SCALE GENOMIC DNA]</scope>
    <source>
        <strain evidence="10">SGTM</strain>
    </source>
</reference>
<evidence type="ECO:0000256" key="2">
    <source>
        <dbReference type="ARBA" id="ARBA00005811"/>
    </source>
</evidence>
<dbReference type="GO" id="GO:0015031">
    <property type="term" value="P:protein transport"/>
    <property type="evidence" value="ECO:0007669"/>
    <property type="project" value="UniProtKB-KW"/>
</dbReference>
<protein>
    <submittedName>
        <fullName evidence="9">Biopolymer transporter ExbD</fullName>
    </submittedName>
</protein>
<keyword evidence="6 8" id="KW-0472">Membrane</keyword>
<dbReference type="GO" id="GO:0022857">
    <property type="term" value="F:transmembrane transporter activity"/>
    <property type="evidence" value="ECO:0007669"/>
    <property type="project" value="InterPro"/>
</dbReference>
<dbReference type="PANTHER" id="PTHR30558">
    <property type="entry name" value="EXBD MEMBRANE COMPONENT OF PMF-DRIVEN MACROMOLECULE IMPORT SYSTEM"/>
    <property type="match status" value="1"/>
</dbReference>
<evidence type="ECO:0000256" key="4">
    <source>
        <dbReference type="ARBA" id="ARBA00022692"/>
    </source>
</evidence>
<dbReference type="GO" id="GO:0005886">
    <property type="term" value="C:plasma membrane"/>
    <property type="evidence" value="ECO:0007669"/>
    <property type="project" value="UniProtKB-SubCell"/>
</dbReference>
<evidence type="ECO:0000313" key="9">
    <source>
        <dbReference type="EMBL" id="BBP01748.1"/>
    </source>
</evidence>
<dbReference type="InterPro" id="IPR003400">
    <property type="entry name" value="ExbD"/>
</dbReference>
<keyword evidence="7" id="KW-0653">Protein transport</keyword>
<keyword evidence="5 8" id="KW-1133">Transmembrane helix</keyword>
<evidence type="ECO:0000256" key="8">
    <source>
        <dbReference type="SAM" id="Phobius"/>
    </source>
</evidence>
<sequence>MRYFEVRKPRIEIIPMIDIMLFLLVFFIMMAMNMIPTSGLIGHLPSSSTSQALPPPKIMIEIHQDGGLVVDQQAMSLEGLRAKLRATATDKTIVSIAGSASASLQQLTAVMDICHQNGINKIGLATQNVQ</sequence>
<keyword evidence="7" id="KW-0813">Transport</keyword>
<evidence type="ECO:0000256" key="3">
    <source>
        <dbReference type="ARBA" id="ARBA00022475"/>
    </source>
</evidence>
<dbReference type="Pfam" id="PF02472">
    <property type="entry name" value="ExbD"/>
    <property type="match status" value="1"/>
</dbReference>
<dbReference type="Gene3D" id="3.30.420.270">
    <property type="match status" value="1"/>
</dbReference>
<evidence type="ECO:0000256" key="6">
    <source>
        <dbReference type="ARBA" id="ARBA00023136"/>
    </source>
</evidence>
<feature type="transmembrane region" description="Helical" evidence="8">
    <location>
        <begin position="21"/>
        <end position="41"/>
    </location>
</feature>
<proteinExistence type="inferred from homology"/>
<dbReference type="EMBL" id="AP021881">
    <property type="protein sequence ID" value="BBP01748.1"/>
    <property type="molecule type" value="Genomic_DNA"/>
</dbReference>
<evidence type="ECO:0000313" key="10">
    <source>
        <dbReference type="Proteomes" id="UP000463939"/>
    </source>
</evidence>
<dbReference type="AlphaFoldDB" id="A0A809S4A3"/>
<gene>
    <name evidence="9" type="ORF">SFSGTM_24560</name>
</gene>
<comment type="subcellular location">
    <subcellularLocation>
        <location evidence="1">Cell membrane</location>
        <topology evidence="1">Single-pass membrane protein</topology>
    </subcellularLocation>
    <subcellularLocation>
        <location evidence="7">Cell membrane</location>
        <topology evidence="7">Single-pass type II membrane protein</topology>
    </subcellularLocation>
</comment>
<keyword evidence="10" id="KW-1185">Reference proteome</keyword>
<keyword evidence="4 7" id="KW-0812">Transmembrane</keyword>
<dbReference type="Proteomes" id="UP000463939">
    <property type="component" value="Chromosome"/>
</dbReference>
<evidence type="ECO:0000256" key="7">
    <source>
        <dbReference type="RuleBase" id="RU003879"/>
    </source>
</evidence>
<dbReference type="RefSeq" id="WP_162085477.1">
    <property type="nucleotide sequence ID" value="NZ_AP021881.1"/>
</dbReference>
<keyword evidence="3" id="KW-1003">Cell membrane</keyword>
<dbReference type="KEGG" id="sniv:SFSGTM_24560"/>
<evidence type="ECO:0000256" key="1">
    <source>
        <dbReference type="ARBA" id="ARBA00004162"/>
    </source>
</evidence>
<comment type="similarity">
    <text evidence="2 7">Belongs to the ExbD/TolR family.</text>
</comment>
<organism evidence="9 10">
    <name type="scientific">Sulfuriferula nivalis</name>
    <dbReference type="NCBI Taxonomy" id="2675298"/>
    <lineage>
        <taxon>Bacteria</taxon>
        <taxon>Pseudomonadati</taxon>
        <taxon>Pseudomonadota</taxon>
        <taxon>Betaproteobacteria</taxon>
        <taxon>Nitrosomonadales</taxon>
        <taxon>Sulfuricellaceae</taxon>
        <taxon>Sulfuriferula</taxon>
    </lineage>
</organism>
<name>A0A809S4A3_9PROT</name>
<accession>A0A809S4A3</accession>